<name>A0A923M4R5_9BURK</name>
<gene>
    <name evidence="1" type="ORF">H8R02_06915</name>
</gene>
<proteinExistence type="predicted"/>
<keyword evidence="2" id="KW-1185">Reference proteome</keyword>
<dbReference type="RefSeq" id="WP_187080654.1">
    <property type="nucleotide sequence ID" value="NZ_JACORU010000002.1"/>
</dbReference>
<sequence>MEQFKAICTAGLSVQWEPHNRIVQLCVDRGLVDILCDCEGDELQARYDWCVQLGRWVGSRMSVEAINLYWAAAALADHSHPEELRTQRREEVGARILRLLDHALPGDLCEDHLDKVAVLAFAAGVKAERLIETTALRPRVDTLAKAFVDPAIECTRVTLLLSALAQQRTCVDEKRVP</sequence>
<dbReference type="Proteomes" id="UP000596827">
    <property type="component" value="Unassembled WGS sequence"/>
</dbReference>
<protein>
    <submittedName>
        <fullName evidence="1">Uncharacterized protein</fullName>
    </submittedName>
</protein>
<dbReference type="AlphaFoldDB" id="A0A923M4R5"/>
<organism evidence="1 2">
    <name type="scientific">Ramlibacter albus</name>
    <dbReference type="NCBI Taxonomy" id="2079448"/>
    <lineage>
        <taxon>Bacteria</taxon>
        <taxon>Pseudomonadati</taxon>
        <taxon>Pseudomonadota</taxon>
        <taxon>Betaproteobacteria</taxon>
        <taxon>Burkholderiales</taxon>
        <taxon>Comamonadaceae</taxon>
        <taxon>Ramlibacter</taxon>
    </lineage>
</organism>
<dbReference type="EMBL" id="JACORU010000002">
    <property type="protein sequence ID" value="MBC5764172.1"/>
    <property type="molecule type" value="Genomic_DNA"/>
</dbReference>
<evidence type="ECO:0000313" key="2">
    <source>
        <dbReference type="Proteomes" id="UP000596827"/>
    </source>
</evidence>
<accession>A0A923M4R5</accession>
<reference evidence="1" key="1">
    <citation type="submission" date="2020-08" db="EMBL/GenBank/DDBJ databases">
        <title>Ramlibacter sp. GTP1 16S ribosomal RNA gene genome sequencing and assembly.</title>
        <authorList>
            <person name="Kang M."/>
        </authorList>
    </citation>
    <scope>NUCLEOTIDE SEQUENCE</scope>
    <source>
        <strain evidence="1">GTP1</strain>
    </source>
</reference>
<evidence type="ECO:0000313" key="1">
    <source>
        <dbReference type="EMBL" id="MBC5764172.1"/>
    </source>
</evidence>
<comment type="caution">
    <text evidence="1">The sequence shown here is derived from an EMBL/GenBank/DDBJ whole genome shotgun (WGS) entry which is preliminary data.</text>
</comment>